<keyword evidence="6" id="KW-1185">Reference proteome</keyword>
<feature type="region of interest" description="Disordered" evidence="2">
    <location>
        <begin position="1152"/>
        <end position="1208"/>
    </location>
</feature>
<dbReference type="Proteomes" id="UP001174691">
    <property type="component" value="Unassembled WGS sequence"/>
</dbReference>
<dbReference type="PANTHER" id="PTHR48050">
    <property type="entry name" value="STEROL 3-BETA-GLUCOSYLTRANSFERASE"/>
    <property type="match status" value="1"/>
</dbReference>
<dbReference type="Gene3D" id="3.40.50.2000">
    <property type="entry name" value="Glycogen Phosphorylase B"/>
    <property type="match status" value="2"/>
</dbReference>
<feature type="compositionally biased region" description="Basic and acidic residues" evidence="2">
    <location>
        <begin position="1029"/>
        <end position="1038"/>
    </location>
</feature>
<feature type="region of interest" description="Disordered" evidence="2">
    <location>
        <begin position="985"/>
        <end position="1017"/>
    </location>
</feature>
<dbReference type="SMART" id="SM00726">
    <property type="entry name" value="UIM"/>
    <property type="match status" value="6"/>
</dbReference>
<feature type="region of interest" description="Disordered" evidence="2">
    <location>
        <begin position="1062"/>
        <end position="1081"/>
    </location>
</feature>
<evidence type="ECO:0000259" key="4">
    <source>
        <dbReference type="Pfam" id="PF06722"/>
    </source>
</evidence>
<accession>A0AA38SB22</accession>
<evidence type="ECO:0000313" key="5">
    <source>
        <dbReference type="EMBL" id="KAJ9161446.1"/>
    </source>
</evidence>
<proteinExistence type="predicted"/>
<name>A0AA38SB22_9PEZI</name>
<feature type="compositionally biased region" description="Basic and acidic residues" evidence="2">
    <location>
        <begin position="1249"/>
        <end position="1273"/>
    </location>
</feature>
<feature type="compositionally biased region" description="Polar residues" evidence="2">
    <location>
        <begin position="703"/>
        <end position="712"/>
    </location>
</feature>
<comment type="caution">
    <text evidence="5">The sequence shown here is derived from an EMBL/GenBank/DDBJ whole genome shotgun (WGS) entry which is preliminary data.</text>
</comment>
<sequence length="1273" mass="137591">MTRKVVDDALVPNYEELDEASSYTVSDGYSVSVPDLGGNLDAPPAYGDEFNELQLSQAGFEAGAAVTGDGRVNININQKNSRLVDLLAPTLRNQLAPEQPSGPLPPAYIPPGLGGRPGEAPPPKLNVVIQIVGSRGDVQPFVALGLVLKETYGHRVRIATHSTFKSFVEENGLEFFNIGGDPAELMAFMVKNPGLMPGPDAFKTGEIKRRRLGIEEMLIGCWRSCIEAGDGLGPAPQTHPKNQKVDERYVLPGNPSAQPFVADAIIANPPSFAHIHMAEKLGIPLHMMFTMPWTATRAFPHPLANIQSSNTDVVMTNYVSYALVEMMTWQGLGDVINRFREKVLDLEPLSLIWAPGLLSRLRIPTTYCWSPALIPKPNDWQSEITIAGFYFLNLASSYTPPQDLADFLAAGPPPVYIGFGSIVVDNPNALTRTIFDAVTMTGCRALVSKGWGGLGVDSVGIPEGVFMLGNCPHDWLFDRVSAVVHHGGAGTSAAGIKAGKPTVVVPFFGDQPFWGAMINRAGAGPEPIPNTKLNAENLAAAIREALRPETKARAQELGAKIKEEQGSETGARSFHQFLKVEDMRCSLAPSRVAVWRVRRTKTRLSALAAAVLVKEKVIGYGDLKLYRPMEHHTMDQPWDPISAVTSALVGDLGSIAMSVADFPREIFKGASKGIKAAGSIPPTPPSEGPPKSSSKESLPGASVISSHASASDATAVGSDPAASSSALAPSLTVSSADTSRPSAEDPPTGITSPDRGPSPSPSPSQPETPSRPSSRFGTCRLCSSRNCKHDKEALKAFNLETAIGAGRGVQRIVETGLRTPMNVTMGLARGFRNAPRLYNDDTVRREEKVTDFASGLRIAGKEFGLGMFDGISGLVTQPLRGAEKEGAAGLMKGFGKGVGGLVLKGGAAVWSLPAYAMKGIDAEIRNRFSRSSINYIITSRVLEGEEQLLSASGEEQKDIIVRWRARKDELKGFYTLKQKERKSADNLGTAVDDPYGHRDKADEASAPPKTGWLHTRHLSLDERRALHARKDAWQKRQEQQQQQQTAGSGNPLESEEFERAIRESVRQTSKGDKEEDARIEQAIRASVLEMRRIAEQSRDSKAPIPEDEAHGGETEAERHAALAAVGADRDLTDVTDEEYQALIEEAVRRSLAHQGAVQEGDDDEALRAAIEHSKHAAEPAGGADHDEAVRRAMQESEKAHREQLEKEKAEEEIVLEYIKKQSLAEEELRRQRAKGKGVVGDAEAEDHDEELKRALEESLRVSHGGGEDGPSRT</sequence>
<feature type="region of interest" description="Disordered" evidence="2">
    <location>
        <begin position="95"/>
        <end position="120"/>
    </location>
</feature>
<gene>
    <name evidence="5" type="ORF">NKR19_g2206</name>
</gene>
<evidence type="ECO:0000313" key="6">
    <source>
        <dbReference type="Proteomes" id="UP001174691"/>
    </source>
</evidence>
<keyword evidence="1" id="KW-0808">Transferase</keyword>
<dbReference type="FunFam" id="3.40.50.2000:FF:000100">
    <property type="entry name" value="Glycosyltransferase family 1 protein"/>
    <property type="match status" value="1"/>
</dbReference>
<protein>
    <submittedName>
        <fullName evidence="5">UDP-Glycosyltransferase/glycogen phosphorylase</fullName>
    </submittedName>
</protein>
<dbReference type="EMBL" id="JANBVN010000022">
    <property type="protein sequence ID" value="KAJ9161446.1"/>
    <property type="molecule type" value="Genomic_DNA"/>
</dbReference>
<feature type="compositionally biased region" description="Basic and acidic residues" evidence="2">
    <location>
        <begin position="1090"/>
        <end position="1101"/>
    </location>
</feature>
<evidence type="ECO:0000259" key="3">
    <source>
        <dbReference type="Pfam" id="PF03033"/>
    </source>
</evidence>
<dbReference type="PANTHER" id="PTHR48050:SF13">
    <property type="entry name" value="STEROL 3-BETA-GLUCOSYLTRANSFERASE UGT80A2"/>
    <property type="match status" value="1"/>
</dbReference>
<feature type="compositionally biased region" description="Low complexity" evidence="2">
    <location>
        <begin position="718"/>
        <end position="736"/>
    </location>
</feature>
<feature type="region of interest" description="Disordered" evidence="2">
    <location>
        <begin position="674"/>
        <end position="777"/>
    </location>
</feature>
<dbReference type="CDD" id="cd03784">
    <property type="entry name" value="GT1_Gtf-like"/>
    <property type="match status" value="1"/>
</dbReference>
<dbReference type="InterPro" id="IPR002213">
    <property type="entry name" value="UDP_glucos_trans"/>
</dbReference>
<evidence type="ECO:0000256" key="1">
    <source>
        <dbReference type="ARBA" id="ARBA00022679"/>
    </source>
</evidence>
<reference evidence="5" key="1">
    <citation type="submission" date="2022-07" db="EMBL/GenBank/DDBJ databases">
        <title>Fungi with potential for degradation of polypropylene.</title>
        <authorList>
            <person name="Gostincar C."/>
        </authorList>
    </citation>
    <scope>NUCLEOTIDE SEQUENCE</scope>
    <source>
        <strain evidence="5">EXF-13287</strain>
    </source>
</reference>
<feature type="compositionally biased region" description="Basic and acidic residues" evidence="2">
    <location>
        <begin position="994"/>
        <end position="1003"/>
    </location>
</feature>
<dbReference type="InterPro" id="IPR004276">
    <property type="entry name" value="GlycoTrans_28_N"/>
</dbReference>
<dbReference type="Pfam" id="PF06722">
    <property type="entry name" value="EryCIII-like_C"/>
    <property type="match status" value="1"/>
</dbReference>
<feature type="domain" description="Glycosyltransferase family 28 N-terminal" evidence="3">
    <location>
        <begin position="127"/>
        <end position="184"/>
    </location>
</feature>
<feature type="region of interest" description="Disordered" evidence="2">
    <location>
        <begin position="1090"/>
        <end position="1117"/>
    </location>
</feature>
<dbReference type="InterPro" id="IPR050426">
    <property type="entry name" value="Glycosyltransferase_28"/>
</dbReference>
<feature type="compositionally biased region" description="Pro residues" evidence="2">
    <location>
        <begin position="100"/>
        <end position="109"/>
    </location>
</feature>
<feature type="region of interest" description="Disordered" evidence="2">
    <location>
        <begin position="1029"/>
        <end position="1057"/>
    </location>
</feature>
<feature type="compositionally biased region" description="Basic and acidic residues" evidence="2">
    <location>
        <begin position="1107"/>
        <end position="1117"/>
    </location>
</feature>
<dbReference type="GO" id="GO:0005975">
    <property type="term" value="P:carbohydrate metabolic process"/>
    <property type="evidence" value="ECO:0007669"/>
    <property type="project" value="InterPro"/>
</dbReference>
<dbReference type="InterPro" id="IPR003903">
    <property type="entry name" value="UIM_dom"/>
</dbReference>
<organism evidence="5 6">
    <name type="scientific">Coniochaeta hoffmannii</name>
    <dbReference type="NCBI Taxonomy" id="91930"/>
    <lineage>
        <taxon>Eukaryota</taxon>
        <taxon>Fungi</taxon>
        <taxon>Dikarya</taxon>
        <taxon>Ascomycota</taxon>
        <taxon>Pezizomycotina</taxon>
        <taxon>Sordariomycetes</taxon>
        <taxon>Sordariomycetidae</taxon>
        <taxon>Coniochaetales</taxon>
        <taxon>Coniochaetaceae</taxon>
        <taxon>Coniochaeta</taxon>
    </lineage>
</organism>
<feature type="compositionally biased region" description="Basic and acidic residues" evidence="2">
    <location>
        <begin position="1165"/>
        <end position="1208"/>
    </location>
</feature>
<feature type="compositionally biased region" description="Pro residues" evidence="2">
    <location>
        <begin position="756"/>
        <end position="766"/>
    </location>
</feature>
<dbReference type="PROSITE" id="PS50330">
    <property type="entry name" value="UIM"/>
    <property type="match status" value="1"/>
</dbReference>
<evidence type="ECO:0000256" key="2">
    <source>
        <dbReference type="SAM" id="MobiDB-lite"/>
    </source>
</evidence>
<dbReference type="FunFam" id="3.40.50.2000:FF:000009">
    <property type="entry name" value="Sterol 3-beta-glucosyltransferase UGT80A2"/>
    <property type="match status" value="1"/>
</dbReference>
<feature type="domain" description="Erythromycin biosynthesis protein CIII-like C-terminal" evidence="4">
    <location>
        <begin position="460"/>
        <end position="556"/>
    </location>
</feature>
<dbReference type="InterPro" id="IPR010610">
    <property type="entry name" value="EryCIII-like_C"/>
</dbReference>
<dbReference type="Pfam" id="PF03033">
    <property type="entry name" value="Glyco_transf_28"/>
    <property type="match status" value="1"/>
</dbReference>
<dbReference type="GO" id="GO:0016906">
    <property type="term" value="F:sterol 3-beta-glucosyltransferase activity"/>
    <property type="evidence" value="ECO:0007669"/>
    <property type="project" value="UniProtKB-ARBA"/>
</dbReference>
<feature type="region of interest" description="Disordered" evidence="2">
    <location>
        <begin position="1225"/>
        <end position="1273"/>
    </location>
</feature>
<dbReference type="AlphaFoldDB" id="A0AA38SB22"/>
<dbReference type="SUPFAM" id="SSF53756">
    <property type="entry name" value="UDP-Glycosyltransferase/glycogen phosphorylase"/>
    <property type="match status" value="1"/>
</dbReference>